<sequence length="545" mass="59484">MTVAAEAADFGLGDLERRVMAAVKASEERGDPPLARAVELGRCVQEKGLGFPSPELGQVLVSNLCFSYNTPSLWKLLDQAMASRLIYPLHTLALLTHRVIPSRRAQPEAYRLYLELLSRYALSLPLVEAGPCRDKIVKSVDDSLQLSHTYGVHQMDFGHAVVLSILTFMTCLIDCTLEDCGFQLPFRDKYGNVYANEGHQVMEIDVKESSDERRNRHREQLRGTNALLAIENAMYWEFKLNKQQHLGVLVDDGPGSLLSCHSSGAGRAACWISFDLFMEHAMDGKQLHAISAIETLTELTKSLKDREPLEGPIPHLDARLCMLLSIVPLAIVPLVKEEYEMPSLINNGITTSCMKGTEGNNFASRKHGLMSSLQVLGQFSGLLSPPPSVVNAANSAASKAATVISNLKTGSGNLGVPNRNDSSVKAVGNMLHLIVEACIARNLIDTSAYFWPGYVVPSTPSKDSLLVQESPWSTFMDGAPLNSLLKNALMASPATSVVELEKLYHIALNGSEEEKSAAAKILCGASLIRGWNIQVEHSCTVVNEM</sequence>
<reference evidence="1" key="2">
    <citation type="submission" date="2019-07" db="EMBL/GenBank/DDBJ databases">
        <authorList>
            <person name="Yang Y."/>
            <person name="Bocs S."/>
            <person name="Baudouin L."/>
        </authorList>
    </citation>
    <scope>NUCLEOTIDE SEQUENCE</scope>
    <source>
        <tissue evidence="1">Spear leaf of Hainan Tall coconut</tissue>
    </source>
</reference>
<gene>
    <name evidence="1" type="ORF">COCNU_04G012140</name>
</gene>
<dbReference type="GO" id="GO:0016592">
    <property type="term" value="C:mediator complex"/>
    <property type="evidence" value="ECO:0007669"/>
    <property type="project" value="InterPro"/>
</dbReference>
<dbReference type="EMBL" id="CM017875">
    <property type="protein sequence ID" value="KAG1338908.1"/>
    <property type="molecule type" value="Genomic_DNA"/>
</dbReference>
<dbReference type="AlphaFoldDB" id="A0A8K0I7V7"/>
<keyword evidence="2" id="KW-1185">Reference proteome</keyword>
<evidence type="ECO:0000313" key="2">
    <source>
        <dbReference type="Proteomes" id="UP000797356"/>
    </source>
</evidence>
<evidence type="ECO:0000313" key="1">
    <source>
        <dbReference type="EMBL" id="KAG1338908.1"/>
    </source>
</evidence>
<proteinExistence type="predicted"/>
<dbReference type="GO" id="GO:2000762">
    <property type="term" value="P:regulation of phenylpropanoid metabolic process"/>
    <property type="evidence" value="ECO:0007669"/>
    <property type="project" value="InterPro"/>
</dbReference>
<accession>A0A8K0I7V7</accession>
<protein>
    <submittedName>
        <fullName evidence="1">Putative Mediator of RNA polymerase II transcription subunit</fullName>
    </submittedName>
</protein>
<reference evidence="1" key="1">
    <citation type="journal article" date="2017" name="Gigascience">
        <title>The genome draft of coconut (Cocos nucifera).</title>
        <authorList>
            <person name="Xiao Y."/>
            <person name="Xu P."/>
            <person name="Fan H."/>
            <person name="Baudouin L."/>
            <person name="Xia W."/>
            <person name="Bocs S."/>
            <person name="Xu J."/>
            <person name="Li Q."/>
            <person name="Guo A."/>
            <person name="Zhou L."/>
            <person name="Li J."/>
            <person name="Wu Y."/>
            <person name="Ma Z."/>
            <person name="Armero A."/>
            <person name="Issali A.E."/>
            <person name="Liu N."/>
            <person name="Peng M."/>
            <person name="Yang Y."/>
        </authorList>
    </citation>
    <scope>NUCLEOTIDE SEQUENCE</scope>
    <source>
        <tissue evidence="1">Spear leaf of Hainan Tall coconut</tissue>
    </source>
</reference>
<organism evidence="1 2">
    <name type="scientific">Cocos nucifera</name>
    <name type="common">Coconut palm</name>
    <dbReference type="NCBI Taxonomy" id="13894"/>
    <lineage>
        <taxon>Eukaryota</taxon>
        <taxon>Viridiplantae</taxon>
        <taxon>Streptophyta</taxon>
        <taxon>Embryophyta</taxon>
        <taxon>Tracheophyta</taxon>
        <taxon>Spermatophyta</taxon>
        <taxon>Magnoliopsida</taxon>
        <taxon>Liliopsida</taxon>
        <taxon>Arecaceae</taxon>
        <taxon>Arecoideae</taxon>
        <taxon>Cocoseae</taxon>
        <taxon>Attaleinae</taxon>
        <taxon>Cocos</taxon>
    </lineage>
</organism>
<dbReference type="InterPro" id="IPR039638">
    <property type="entry name" value="MED33A/B"/>
</dbReference>
<dbReference type="OrthoDB" id="683212at2759"/>
<comment type="caution">
    <text evidence="1">The sequence shown here is derived from an EMBL/GenBank/DDBJ whole genome shotgun (WGS) entry which is preliminary data.</text>
</comment>
<dbReference type="Proteomes" id="UP000797356">
    <property type="component" value="Chromosome 4"/>
</dbReference>
<dbReference type="PANTHER" id="PTHR33739:SF3">
    <property type="entry name" value="OS07G0681500 PROTEIN"/>
    <property type="match status" value="1"/>
</dbReference>
<name>A0A8K0I7V7_COCNU</name>
<dbReference type="PANTHER" id="PTHR33739">
    <property type="entry name" value="OS07G0681500 PROTEIN"/>
    <property type="match status" value="1"/>
</dbReference>